<accession>A0A2V1GX79</accession>
<dbReference type="GO" id="GO:0032329">
    <property type="term" value="P:serine transport"/>
    <property type="evidence" value="ECO:0007669"/>
    <property type="project" value="InterPro"/>
</dbReference>
<dbReference type="NCBIfam" id="NF010151">
    <property type="entry name" value="PRK13628.1"/>
    <property type="match status" value="1"/>
</dbReference>
<evidence type="ECO:0000256" key="5">
    <source>
        <dbReference type="ARBA" id="ARBA00022847"/>
    </source>
</evidence>
<gene>
    <name evidence="9" type="primary">sstT</name>
    <name evidence="10" type="ORF">DC094_20055</name>
</gene>
<comment type="subcellular location">
    <subcellularLocation>
        <location evidence="9">Cell membrane</location>
        <topology evidence="9">Multi-pass membrane protein</topology>
    </subcellularLocation>
    <subcellularLocation>
        <location evidence="1">Membrane</location>
        <topology evidence="1">Multi-pass membrane protein</topology>
    </subcellularLocation>
</comment>
<dbReference type="Proteomes" id="UP000244906">
    <property type="component" value="Unassembled WGS sequence"/>
</dbReference>
<feature type="transmembrane region" description="Helical" evidence="9">
    <location>
        <begin position="208"/>
        <end position="234"/>
    </location>
</feature>
<keyword evidence="2 9" id="KW-0813">Transport</keyword>
<comment type="catalytic activity">
    <reaction evidence="9">
        <text>L-threonine(in) + Na(+)(in) = L-threonine(out) + Na(+)(out)</text>
        <dbReference type="Rhea" id="RHEA:69999"/>
        <dbReference type="ChEBI" id="CHEBI:29101"/>
        <dbReference type="ChEBI" id="CHEBI:57926"/>
    </reaction>
</comment>
<keyword evidence="3 9" id="KW-1003">Cell membrane</keyword>
<comment type="function">
    <text evidence="9">Involved in the import of serine and threonine into the cell, with the concomitant import of sodium (symport system).</text>
</comment>
<dbReference type="Gene3D" id="1.10.3860.10">
    <property type="entry name" value="Sodium:dicarboxylate symporter"/>
    <property type="match status" value="1"/>
</dbReference>
<feature type="transmembrane region" description="Helical" evidence="9">
    <location>
        <begin position="181"/>
        <end position="202"/>
    </location>
</feature>
<feature type="transmembrane region" description="Helical" evidence="9">
    <location>
        <begin position="138"/>
        <end position="160"/>
    </location>
</feature>
<reference evidence="10 11" key="1">
    <citation type="submission" date="2018-04" db="EMBL/GenBank/DDBJ databases">
        <title>Thalassorhabdus spongiae gen. nov., sp. nov., isolated from a marine sponge in South-West Iceland.</title>
        <authorList>
            <person name="Knobloch S."/>
            <person name="Daussin A."/>
            <person name="Johannsson R."/>
            <person name="Marteinsson V.T."/>
        </authorList>
    </citation>
    <scope>NUCLEOTIDE SEQUENCE [LARGE SCALE GENOMIC DNA]</scope>
    <source>
        <strain evidence="10 11">Hp12</strain>
    </source>
</reference>
<dbReference type="InterPro" id="IPR001991">
    <property type="entry name" value="Na-dicarboxylate_symporter"/>
</dbReference>
<protein>
    <recommendedName>
        <fullName evidence="9">Serine/threonine transporter SstT</fullName>
    </recommendedName>
    <alternativeName>
        <fullName evidence="9">Na(+)/serine-threonine symporter</fullName>
    </alternativeName>
</protein>
<evidence type="ECO:0000256" key="6">
    <source>
        <dbReference type="ARBA" id="ARBA00022970"/>
    </source>
</evidence>
<dbReference type="OrthoDB" id="9768885at2"/>
<evidence type="ECO:0000256" key="7">
    <source>
        <dbReference type="ARBA" id="ARBA00022989"/>
    </source>
</evidence>
<dbReference type="FunFam" id="1.10.3860.10:FF:000003">
    <property type="entry name" value="Serine/threonine transporter sstT"/>
    <property type="match status" value="1"/>
</dbReference>
<sequence>MSNASISERMFKGNLVLQILVGIIAGLALAMISPETAKSFGLLGSLFVKALKAVAPILVFVLVASAIANQKAGQQTHMKPILKLYIVGTLSASFIAVALSFVFPTELALTTANVTTTPPEGITQVLSNLLFNIVDNPISALMNANFIGILAWAIALGVALRHGSQATREMVGDLAHSVSSIVRLVIRFAPIGIFGLVANTLATTGMGALLGYASLLSVLIGAMLLMALVVNPIIVWSQIRRNPYPLVFTCLRESAVTAFFTRSSAANIPVNMGLAKKLKLDEDTYSVSIPLGATINMAGAAITITVLTMAAAHTVGVDVDLPTALLLSVIAAVSACGASGVAGGSLLLIPLACGLFGIPSEVAMQVVAVGFIIGVLQDSAETALNSSTDVLFTAAVCQAAAKASESVEVVTEKAAA</sequence>
<dbReference type="HAMAP" id="MF_01582">
    <property type="entry name" value="Ser_Thr_transp_SstT"/>
    <property type="match status" value="1"/>
</dbReference>
<organism evidence="10 11">
    <name type="scientific">Pelagibaculum spongiae</name>
    <dbReference type="NCBI Taxonomy" id="2080658"/>
    <lineage>
        <taxon>Bacteria</taxon>
        <taxon>Pseudomonadati</taxon>
        <taxon>Pseudomonadota</taxon>
        <taxon>Gammaproteobacteria</taxon>
        <taxon>Oceanospirillales</taxon>
        <taxon>Pelagibaculum</taxon>
    </lineage>
</organism>
<dbReference type="GO" id="GO:0005295">
    <property type="term" value="F:neutral L-amino acid:sodium symporter activity"/>
    <property type="evidence" value="ECO:0007669"/>
    <property type="project" value="TreeGrafter"/>
</dbReference>
<evidence type="ECO:0000313" key="10">
    <source>
        <dbReference type="EMBL" id="PVZ64393.1"/>
    </source>
</evidence>
<comment type="similarity">
    <text evidence="9">Belongs to the dicarboxylate/amino acid:cation symporter (DAACS) (TC 2.A.23) family.</text>
</comment>
<evidence type="ECO:0000256" key="3">
    <source>
        <dbReference type="ARBA" id="ARBA00022475"/>
    </source>
</evidence>
<keyword evidence="6 9" id="KW-0029">Amino-acid transport</keyword>
<evidence type="ECO:0000256" key="8">
    <source>
        <dbReference type="ARBA" id="ARBA00023136"/>
    </source>
</evidence>
<dbReference type="InterPro" id="IPR036458">
    <property type="entry name" value="Na:dicarbo_symporter_sf"/>
</dbReference>
<dbReference type="RefSeq" id="WP_116688943.1">
    <property type="nucleotide sequence ID" value="NZ_CAWNYD010000013.1"/>
</dbReference>
<proteinExistence type="inferred from homology"/>
<dbReference type="PANTHER" id="PTHR42865">
    <property type="entry name" value="PROTON/GLUTAMATE-ASPARTATE SYMPORTER"/>
    <property type="match status" value="1"/>
</dbReference>
<dbReference type="InterPro" id="IPR023025">
    <property type="entry name" value="Ser_Thr_transp_SstT"/>
</dbReference>
<dbReference type="GO" id="GO:0005886">
    <property type="term" value="C:plasma membrane"/>
    <property type="evidence" value="ECO:0007669"/>
    <property type="project" value="UniProtKB-SubCell"/>
</dbReference>
<dbReference type="AlphaFoldDB" id="A0A2V1GX79"/>
<evidence type="ECO:0000256" key="4">
    <source>
        <dbReference type="ARBA" id="ARBA00022692"/>
    </source>
</evidence>
<comment type="catalytic activity">
    <reaction evidence="9">
        <text>L-serine(in) + Na(+)(in) = L-serine(out) + Na(+)(out)</text>
        <dbReference type="Rhea" id="RHEA:29575"/>
        <dbReference type="ChEBI" id="CHEBI:29101"/>
        <dbReference type="ChEBI" id="CHEBI:33384"/>
    </reaction>
</comment>
<comment type="caution">
    <text evidence="10">The sequence shown here is derived from an EMBL/GenBank/DDBJ whole genome shotgun (WGS) entry which is preliminary data.</text>
</comment>
<dbReference type="GO" id="GO:0015826">
    <property type="term" value="P:threonine transport"/>
    <property type="evidence" value="ECO:0007669"/>
    <property type="project" value="InterPro"/>
</dbReference>
<evidence type="ECO:0000256" key="2">
    <source>
        <dbReference type="ARBA" id="ARBA00022448"/>
    </source>
</evidence>
<keyword evidence="7 9" id="KW-1133">Transmembrane helix</keyword>
<feature type="transmembrane region" description="Helical" evidence="9">
    <location>
        <begin position="324"/>
        <end position="349"/>
    </location>
</feature>
<keyword evidence="11" id="KW-1185">Reference proteome</keyword>
<dbReference type="PANTHER" id="PTHR42865:SF8">
    <property type="entry name" value="SERINE_THREONINE TRANSPORTER SSTT"/>
    <property type="match status" value="1"/>
</dbReference>
<keyword evidence="8 9" id="KW-0472">Membrane</keyword>
<feature type="transmembrane region" description="Helical" evidence="9">
    <location>
        <begin position="46"/>
        <end position="69"/>
    </location>
</feature>
<feature type="transmembrane region" description="Helical" evidence="9">
    <location>
        <begin position="285"/>
        <end position="312"/>
    </location>
</feature>
<evidence type="ECO:0000313" key="11">
    <source>
        <dbReference type="Proteomes" id="UP000244906"/>
    </source>
</evidence>
<evidence type="ECO:0000256" key="9">
    <source>
        <dbReference type="HAMAP-Rule" id="MF_01582"/>
    </source>
</evidence>
<name>A0A2V1GX79_9GAMM</name>
<dbReference type="PRINTS" id="PR00173">
    <property type="entry name" value="EDTRNSPORT"/>
</dbReference>
<feature type="transmembrane region" description="Helical" evidence="9">
    <location>
        <begin position="355"/>
        <end position="376"/>
    </location>
</feature>
<dbReference type="SUPFAM" id="SSF118215">
    <property type="entry name" value="Proton glutamate symport protein"/>
    <property type="match status" value="1"/>
</dbReference>
<keyword evidence="4 9" id="KW-0812">Transmembrane</keyword>
<feature type="transmembrane region" description="Helical" evidence="9">
    <location>
        <begin position="81"/>
        <end position="103"/>
    </location>
</feature>
<keyword evidence="5 9" id="KW-0769">Symport</keyword>
<evidence type="ECO:0000256" key="1">
    <source>
        <dbReference type="ARBA" id="ARBA00004141"/>
    </source>
</evidence>
<dbReference type="EMBL" id="QDDL01000013">
    <property type="protein sequence ID" value="PVZ64393.1"/>
    <property type="molecule type" value="Genomic_DNA"/>
</dbReference>
<dbReference type="Pfam" id="PF00375">
    <property type="entry name" value="SDF"/>
    <property type="match status" value="1"/>
</dbReference>